<reference evidence="1 2" key="1">
    <citation type="submission" date="2015-08" db="EMBL/GenBank/DDBJ databases">
        <title>Next Generation Sequencing and Analysis of the Genome of Puccinia sorghi L Schw, the Causal Agent of Maize Common Rust.</title>
        <authorList>
            <person name="Rochi L."/>
            <person name="Burguener G."/>
            <person name="Darino M."/>
            <person name="Turjanski A."/>
            <person name="Kreff E."/>
            <person name="Dieguez M.J."/>
            <person name="Sacco F."/>
        </authorList>
    </citation>
    <scope>NUCLEOTIDE SEQUENCE [LARGE SCALE GENOMIC DNA]</scope>
    <source>
        <strain evidence="1 2">RO10H11247</strain>
    </source>
</reference>
<sequence>MRCCAPGRKGDPTCVHAHTVLRCWVRWSCIGSKTTIKSMSLSWAGYTKALVPGTGMGIDAQPKAQTLGMCRGFIFIFLDAGIYHIFSSQSPSQTSLKQSWVRNHLKVAKDNPGTFICQIVGKLGAICGKRIKKEQTGSKKSLHSHLSPIHSLMDPNIIKKTKGNQMDLGKWTRSGVL</sequence>
<dbReference type="Proteomes" id="UP000037035">
    <property type="component" value="Unassembled WGS sequence"/>
</dbReference>
<dbReference type="VEuPathDB" id="FungiDB:VP01_2626g3"/>
<organism evidence="1 2">
    <name type="scientific">Puccinia sorghi</name>
    <dbReference type="NCBI Taxonomy" id="27349"/>
    <lineage>
        <taxon>Eukaryota</taxon>
        <taxon>Fungi</taxon>
        <taxon>Dikarya</taxon>
        <taxon>Basidiomycota</taxon>
        <taxon>Pucciniomycotina</taxon>
        <taxon>Pucciniomycetes</taxon>
        <taxon>Pucciniales</taxon>
        <taxon>Pucciniaceae</taxon>
        <taxon>Puccinia</taxon>
    </lineage>
</organism>
<name>A0A0L6V4D0_9BASI</name>
<comment type="caution">
    <text evidence="1">The sequence shown here is derived from an EMBL/GenBank/DDBJ whole genome shotgun (WGS) entry which is preliminary data.</text>
</comment>
<accession>A0A0L6V4D0</accession>
<protein>
    <submittedName>
        <fullName evidence="1">Uncharacterized protein</fullName>
    </submittedName>
</protein>
<gene>
    <name evidence="1" type="ORF">VP01_2626g3</name>
</gene>
<evidence type="ECO:0000313" key="1">
    <source>
        <dbReference type="EMBL" id="KNZ55636.1"/>
    </source>
</evidence>
<keyword evidence="2" id="KW-1185">Reference proteome</keyword>
<dbReference type="EMBL" id="LAVV01007531">
    <property type="protein sequence ID" value="KNZ55636.1"/>
    <property type="molecule type" value="Genomic_DNA"/>
</dbReference>
<evidence type="ECO:0000313" key="2">
    <source>
        <dbReference type="Proteomes" id="UP000037035"/>
    </source>
</evidence>
<proteinExistence type="predicted"/>
<dbReference type="AlphaFoldDB" id="A0A0L6V4D0"/>